<evidence type="ECO:0000313" key="2">
    <source>
        <dbReference type="Proteomes" id="UP000232722"/>
    </source>
</evidence>
<proteinExistence type="predicted"/>
<name>A0A2N0P5I1_9GLOM</name>
<accession>A0A2N0P5I1</accession>
<gene>
    <name evidence="1" type="ORF">RhiirA5_425783</name>
</gene>
<sequence length="96" mass="11254">MRNGIKTKIDQLLSQNQELIKSGSHMNPMNNFWHYVQLQDPDLHQDKRIVGIKRVNYEIQLGDEKSTDGEEIKCRFNELWDNIISAIYLGQMVLAH</sequence>
<dbReference type="VEuPathDB" id="FungiDB:RhiirA1_462161"/>
<comment type="caution">
    <text evidence="1">The sequence shown here is derived from an EMBL/GenBank/DDBJ whole genome shotgun (WGS) entry which is preliminary data.</text>
</comment>
<dbReference type="AlphaFoldDB" id="A0A2N0P5I1"/>
<reference evidence="1 2" key="2">
    <citation type="submission" date="2017-09" db="EMBL/GenBank/DDBJ databases">
        <title>Extensive intraspecific genome diversity in a model arbuscular mycorrhizal fungus.</title>
        <authorList>
            <person name="Chen E.C."/>
            <person name="Morin E."/>
            <person name="Beaudet D."/>
            <person name="Noel J."/>
            <person name="Ndikumana S."/>
            <person name="Charron P."/>
            <person name="St-Onge C."/>
            <person name="Giorgi J."/>
            <person name="Grigoriev I.V."/>
            <person name="Roux C."/>
            <person name="Martin F.M."/>
            <person name="Corradi N."/>
        </authorList>
    </citation>
    <scope>NUCLEOTIDE SEQUENCE [LARGE SCALE GENOMIC DNA]</scope>
    <source>
        <strain evidence="1 2">A5</strain>
    </source>
</reference>
<reference evidence="1 2" key="1">
    <citation type="submission" date="2016-04" db="EMBL/GenBank/DDBJ databases">
        <title>Genome analyses suggest a sexual origin of heterokaryosis in a supposedly ancient asexual fungus.</title>
        <authorList>
            <person name="Ropars J."/>
            <person name="Sedzielewska K."/>
            <person name="Noel J."/>
            <person name="Charron P."/>
            <person name="Farinelli L."/>
            <person name="Marton T."/>
            <person name="Kruger M."/>
            <person name="Pelin A."/>
            <person name="Brachmann A."/>
            <person name="Corradi N."/>
        </authorList>
    </citation>
    <scope>NUCLEOTIDE SEQUENCE [LARGE SCALE GENOMIC DNA]</scope>
    <source>
        <strain evidence="1 2">A5</strain>
    </source>
</reference>
<protein>
    <submittedName>
        <fullName evidence="1">Uncharacterized protein</fullName>
    </submittedName>
</protein>
<organism evidence="1 2">
    <name type="scientific">Rhizophagus irregularis</name>
    <dbReference type="NCBI Taxonomy" id="588596"/>
    <lineage>
        <taxon>Eukaryota</taxon>
        <taxon>Fungi</taxon>
        <taxon>Fungi incertae sedis</taxon>
        <taxon>Mucoromycota</taxon>
        <taxon>Glomeromycotina</taxon>
        <taxon>Glomeromycetes</taxon>
        <taxon>Glomerales</taxon>
        <taxon>Glomeraceae</taxon>
        <taxon>Rhizophagus</taxon>
    </lineage>
</organism>
<evidence type="ECO:0000313" key="1">
    <source>
        <dbReference type="EMBL" id="PKC02067.1"/>
    </source>
</evidence>
<dbReference type="EMBL" id="LLXJ01001462">
    <property type="protein sequence ID" value="PKC02067.1"/>
    <property type="molecule type" value="Genomic_DNA"/>
</dbReference>
<dbReference type="Proteomes" id="UP000232722">
    <property type="component" value="Unassembled WGS sequence"/>
</dbReference>